<dbReference type="GO" id="GO:0009098">
    <property type="term" value="P:L-leucine biosynthetic process"/>
    <property type="evidence" value="ECO:0007669"/>
    <property type="project" value="UniProtKB-UniPathway"/>
</dbReference>
<dbReference type="InterPro" id="IPR018300">
    <property type="entry name" value="Aminotrans_IV_CS"/>
</dbReference>
<dbReference type="UniPathway" id="UPA00047">
    <property type="reaction ID" value="UER00058"/>
</dbReference>
<dbReference type="EMBL" id="CP009498">
    <property type="protein sequence ID" value="AKL97824.1"/>
    <property type="molecule type" value="Genomic_DNA"/>
</dbReference>
<proteinExistence type="inferred from homology"/>
<dbReference type="PATRIC" id="fig|1408281.3.peg.458"/>
<accession>A0A0G3WJZ2</accession>
<evidence type="ECO:0000313" key="18">
    <source>
        <dbReference type="EMBL" id="AKL97824.1"/>
    </source>
</evidence>
<evidence type="ECO:0000256" key="15">
    <source>
        <dbReference type="RuleBase" id="RU004106"/>
    </source>
</evidence>
<comment type="similarity">
    <text evidence="6 15">Belongs to the class-IV pyridoxal-phosphate-dependent aminotransferase family.</text>
</comment>
<keyword evidence="19" id="KW-1185">Reference proteome</keyword>
<evidence type="ECO:0000256" key="11">
    <source>
        <dbReference type="ARBA" id="ARBA00023304"/>
    </source>
</evidence>
<evidence type="ECO:0000256" key="13">
    <source>
        <dbReference type="ARBA" id="ARBA00048798"/>
    </source>
</evidence>
<evidence type="ECO:0000256" key="8">
    <source>
        <dbReference type="ARBA" id="ARBA00022605"/>
    </source>
</evidence>
<dbReference type="UniPathway" id="UPA00048">
    <property type="reaction ID" value="UER00073"/>
</dbReference>
<dbReference type="PANTHER" id="PTHR42743:SF11">
    <property type="entry name" value="AMINODEOXYCHORISMATE LYASE"/>
    <property type="match status" value="1"/>
</dbReference>
<dbReference type="GO" id="GO:0052654">
    <property type="term" value="F:L-leucine-2-oxoglutarate transaminase activity"/>
    <property type="evidence" value="ECO:0007669"/>
    <property type="project" value="RHEA"/>
</dbReference>
<dbReference type="PANTHER" id="PTHR42743">
    <property type="entry name" value="AMINO-ACID AMINOTRANSFERASE"/>
    <property type="match status" value="1"/>
</dbReference>
<keyword evidence="11 17" id="KW-0100">Branched-chain amino acid biosynthesis</keyword>
<evidence type="ECO:0000313" key="19">
    <source>
        <dbReference type="Proteomes" id="UP000035337"/>
    </source>
</evidence>
<evidence type="ECO:0000256" key="5">
    <source>
        <dbReference type="ARBA" id="ARBA00005072"/>
    </source>
</evidence>
<name>A0A0G3WJZ2_9BACT</name>
<dbReference type="GO" id="GO:0009099">
    <property type="term" value="P:L-valine biosynthetic process"/>
    <property type="evidence" value="ECO:0007669"/>
    <property type="project" value="UniProtKB-UniPathway"/>
</dbReference>
<dbReference type="FunFam" id="3.30.470.10:FF:000006">
    <property type="entry name" value="Branched-chain-amino-acid aminotransferase"/>
    <property type="match status" value="1"/>
</dbReference>
<evidence type="ECO:0000256" key="14">
    <source>
        <dbReference type="ARBA" id="ARBA00049229"/>
    </source>
</evidence>
<dbReference type="GO" id="GO:0052655">
    <property type="term" value="F:L-valine-2-oxoglutarate transaminase activity"/>
    <property type="evidence" value="ECO:0007669"/>
    <property type="project" value="RHEA"/>
</dbReference>
<keyword evidence="7 17" id="KW-0032">Aminotransferase</keyword>
<dbReference type="Gene3D" id="3.20.10.10">
    <property type="entry name" value="D-amino Acid Aminotransferase, subunit A, domain 2"/>
    <property type="match status" value="1"/>
</dbReference>
<dbReference type="InterPro" id="IPR050571">
    <property type="entry name" value="Class-IV_PLP-Dep_Aminotrnsfr"/>
</dbReference>
<evidence type="ECO:0000256" key="3">
    <source>
        <dbReference type="ARBA" id="ARBA00004824"/>
    </source>
</evidence>
<dbReference type="KEGG" id="epo:Epro_0445"/>
<dbReference type="InterPro" id="IPR043132">
    <property type="entry name" value="BCAT-like_C"/>
</dbReference>
<dbReference type="GO" id="GO:0052656">
    <property type="term" value="F:L-isoleucine-2-oxoglutarate transaminase activity"/>
    <property type="evidence" value="ECO:0007669"/>
    <property type="project" value="RHEA"/>
</dbReference>
<evidence type="ECO:0000256" key="4">
    <source>
        <dbReference type="ARBA" id="ARBA00004931"/>
    </source>
</evidence>
<keyword evidence="10 16" id="KW-0663">Pyridoxal phosphate</keyword>
<dbReference type="AlphaFoldDB" id="A0A0G3WJZ2"/>
<dbReference type="InterPro" id="IPR005785">
    <property type="entry name" value="B_amino_transI"/>
</dbReference>
<keyword evidence="9 17" id="KW-0808">Transferase</keyword>
<dbReference type="NCBIfam" id="TIGR01122">
    <property type="entry name" value="ilvE_I"/>
    <property type="match status" value="1"/>
</dbReference>
<dbReference type="EC" id="2.6.1.42" evidence="17"/>
<dbReference type="GO" id="GO:0009097">
    <property type="term" value="P:isoleucine biosynthetic process"/>
    <property type="evidence" value="ECO:0007669"/>
    <property type="project" value="UniProtKB-UniPathway"/>
</dbReference>
<keyword evidence="8 17" id="KW-0028">Amino-acid biosynthesis</keyword>
<dbReference type="PROSITE" id="PS00770">
    <property type="entry name" value="AA_TRANSFER_CLASS_4"/>
    <property type="match status" value="1"/>
</dbReference>
<comment type="catalytic activity">
    <reaction evidence="12 17">
        <text>L-valine + 2-oxoglutarate = 3-methyl-2-oxobutanoate + L-glutamate</text>
        <dbReference type="Rhea" id="RHEA:24813"/>
        <dbReference type="ChEBI" id="CHEBI:11851"/>
        <dbReference type="ChEBI" id="CHEBI:16810"/>
        <dbReference type="ChEBI" id="CHEBI:29985"/>
        <dbReference type="ChEBI" id="CHEBI:57762"/>
        <dbReference type="EC" id="2.6.1.42"/>
    </reaction>
</comment>
<protein>
    <recommendedName>
        <fullName evidence="17">Branched-chain-amino-acid aminotransferase</fullName>
        <shortName evidence="17">BCAT</shortName>
        <ecNumber evidence="17">2.6.1.42</ecNumber>
    </recommendedName>
</protein>
<dbReference type="Gene3D" id="3.30.470.10">
    <property type="match status" value="1"/>
</dbReference>
<dbReference type="Proteomes" id="UP000035337">
    <property type="component" value="Chromosome"/>
</dbReference>
<dbReference type="NCBIfam" id="NF006185">
    <property type="entry name" value="PRK08320.1"/>
    <property type="match status" value="1"/>
</dbReference>
<evidence type="ECO:0000256" key="1">
    <source>
        <dbReference type="ARBA" id="ARBA00001933"/>
    </source>
</evidence>
<dbReference type="FunFam" id="3.20.10.10:FF:000002">
    <property type="entry name" value="D-alanine aminotransferase"/>
    <property type="match status" value="1"/>
</dbReference>
<evidence type="ECO:0000256" key="2">
    <source>
        <dbReference type="ARBA" id="ARBA00003109"/>
    </source>
</evidence>
<dbReference type="SUPFAM" id="SSF56752">
    <property type="entry name" value="D-aminoacid aminotransferase-like PLP-dependent enzymes"/>
    <property type="match status" value="1"/>
</dbReference>
<reference evidence="18 19" key="1">
    <citation type="submission" date="2014-09" db="EMBL/GenBank/DDBJ databases">
        <title>Complete genome sequence of Endomicrobium proavitum.</title>
        <authorList>
            <person name="Zheng H."/>
        </authorList>
    </citation>
    <scope>NUCLEOTIDE SEQUENCE [LARGE SCALE GENOMIC DNA]</scope>
    <source>
        <strain evidence="18 19">Rsa215</strain>
    </source>
</reference>
<gene>
    <name evidence="17 18" type="primary">ilvE</name>
    <name evidence="18" type="ORF">Epro_0445</name>
</gene>
<comment type="cofactor">
    <cofactor evidence="1 16">
        <name>pyridoxal 5'-phosphate</name>
        <dbReference type="ChEBI" id="CHEBI:597326"/>
    </cofactor>
</comment>
<evidence type="ECO:0000256" key="16">
    <source>
        <dbReference type="RuleBase" id="RU004516"/>
    </source>
</evidence>
<dbReference type="CDD" id="cd01558">
    <property type="entry name" value="D-AAT_like"/>
    <property type="match status" value="1"/>
</dbReference>
<dbReference type="STRING" id="1408281.Epro_0445"/>
<evidence type="ECO:0000256" key="6">
    <source>
        <dbReference type="ARBA" id="ARBA00009320"/>
    </source>
</evidence>
<evidence type="ECO:0000256" key="12">
    <source>
        <dbReference type="ARBA" id="ARBA00048212"/>
    </source>
</evidence>
<comment type="catalytic activity">
    <reaction evidence="14 17">
        <text>L-leucine + 2-oxoglutarate = 4-methyl-2-oxopentanoate + L-glutamate</text>
        <dbReference type="Rhea" id="RHEA:18321"/>
        <dbReference type="ChEBI" id="CHEBI:16810"/>
        <dbReference type="ChEBI" id="CHEBI:17865"/>
        <dbReference type="ChEBI" id="CHEBI:29985"/>
        <dbReference type="ChEBI" id="CHEBI:57427"/>
        <dbReference type="EC" id="2.6.1.42"/>
    </reaction>
</comment>
<comment type="pathway">
    <text evidence="5 17">Amino-acid biosynthesis; L-leucine biosynthesis; L-leucine from 3-methyl-2-oxobutanoate: step 4/4.</text>
</comment>
<organism evidence="18 19">
    <name type="scientific">Endomicrobium proavitum</name>
    <dbReference type="NCBI Taxonomy" id="1408281"/>
    <lineage>
        <taxon>Bacteria</taxon>
        <taxon>Pseudomonadati</taxon>
        <taxon>Elusimicrobiota</taxon>
        <taxon>Endomicrobiia</taxon>
        <taxon>Endomicrobiales</taxon>
        <taxon>Endomicrobiaceae</taxon>
        <taxon>Endomicrobium</taxon>
    </lineage>
</organism>
<dbReference type="InterPro" id="IPR043131">
    <property type="entry name" value="BCAT-like_N"/>
</dbReference>
<dbReference type="InterPro" id="IPR001544">
    <property type="entry name" value="Aminotrans_IV"/>
</dbReference>
<comment type="catalytic activity">
    <reaction evidence="13 17">
        <text>L-isoleucine + 2-oxoglutarate = (S)-3-methyl-2-oxopentanoate + L-glutamate</text>
        <dbReference type="Rhea" id="RHEA:24801"/>
        <dbReference type="ChEBI" id="CHEBI:16810"/>
        <dbReference type="ChEBI" id="CHEBI:29985"/>
        <dbReference type="ChEBI" id="CHEBI:35146"/>
        <dbReference type="ChEBI" id="CHEBI:58045"/>
        <dbReference type="EC" id="2.6.1.42"/>
    </reaction>
</comment>
<comment type="function">
    <text evidence="2 17">Acts on leucine, isoleucine and valine.</text>
</comment>
<evidence type="ECO:0000256" key="17">
    <source>
        <dbReference type="RuleBase" id="RU364094"/>
    </source>
</evidence>
<evidence type="ECO:0000256" key="7">
    <source>
        <dbReference type="ARBA" id="ARBA00022576"/>
    </source>
</evidence>
<dbReference type="RefSeq" id="WP_052570206.1">
    <property type="nucleotide sequence ID" value="NZ_CP009498.1"/>
</dbReference>
<comment type="pathway">
    <text evidence="3 17">Amino-acid biosynthesis; L-isoleucine biosynthesis; L-isoleucine from 2-oxobutanoate: step 4/4.</text>
</comment>
<comment type="pathway">
    <text evidence="4 17">Amino-acid biosynthesis; L-valine biosynthesis; L-valine from pyruvate: step 4/4.</text>
</comment>
<dbReference type="Pfam" id="PF01063">
    <property type="entry name" value="Aminotran_4"/>
    <property type="match status" value="1"/>
</dbReference>
<dbReference type="NCBIfam" id="NF005146">
    <property type="entry name" value="PRK06606.1"/>
    <property type="match status" value="1"/>
</dbReference>
<dbReference type="GO" id="GO:0005829">
    <property type="term" value="C:cytosol"/>
    <property type="evidence" value="ECO:0007669"/>
    <property type="project" value="TreeGrafter"/>
</dbReference>
<sequence length="291" mass="32058">MKIYLDGKLVAKEDAKISVFDHGLLYGDGIFEGIRAYNGRVFRLKEHLDRLWASAKAINLTIPLSKIDMEKAVIKTLLANKLTDGYIRLLVTRGCGDLGLDPRKCTQPPSVVIITDAISLYPDKLYEEGMEVITASTRRNRPDTLSPNIKSLNYLNNILAKMEAVRSGVMEAIILNSEGYVAECTGDNIFIIKDGILYTPPASEGALIGITRDAVIELAKNKLKIQVREEKLTIYSVYNSDECFLTGTAAEIIPVVIADSREIGSGKPGKITVKLIKEFKNLARSTGIPIK</sequence>
<evidence type="ECO:0000256" key="10">
    <source>
        <dbReference type="ARBA" id="ARBA00022898"/>
    </source>
</evidence>
<dbReference type="OrthoDB" id="9805628at2"/>
<evidence type="ECO:0000256" key="9">
    <source>
        <dbReference type="ARBA" id="ARBA00022679"/>
    </source>
</evidence>
<dbReference type="UniPathway" id="UPA00049">
    <property type="reaction ID" value="UER00062"/>
</dbReference>
<dbReference type="InterPro" id="IPR036038">
    <property type="entry name" value="Aminotransferase-like"/>
</dbReference>